<dbReference type="Proteomes" id="UP000183809">
    <property type="component" value="Unassembled WGS sequence"/>
</dbReference>
<protein>
    <submittedName>
        <fullName evidence="5">Abc1 family protein</fullName>
    </submittedName>
</protein>
<organism evidence="5 6">
    <name type="scientific">Diplodia corticola</name>
    <dbReference type="NCBI Taxonomy" id="236234"/>
    <lineage>
        <taxon>Eukaryota</taxon>
        <taxon>Fungi</taxon>
        <taxon>Dikarya</taxon>
        <taxon>Ascomycota</taxon>
        <taxon>Pezizomycotina</taxon>
        <taxon>Dothideomycetes</taxon>
        <taxon>Dothideomycetes incertae sedis</taxon>
        <taxon>Botryosphaeriales</taxon>
        <taxon>Botryosphaeriaceae</taxon>
        <taxon>Diplodia</taxon>
    </lineage>
</organism>
<dbReference type="OrthoDB" id="1290869at2759"/>
<evidence type="ECO:0000256" key="2">
    <source>
        <dbReference type="SAM" id="MobiDB-lite"/>
    </source>
</evidence>
<accession>A0A1J9RH57</accession>
<proteinExistence type="inferred from homology"/>
<dbReference type="InterPro" id="IPR044095">
    <property type="entry name" value="ADCK2_dom"/>
</dbReference>
<dbReference type="RefSeq" id="XP_020134923.1">
    <property type="nucleotide sequence ID" value="XM_020272528.1"/>
</dbReference>
<evidence type="ECO:0000259" key="4">
    <source>
        <dbReference type="Pfam" id="PF03109"/>
    </source>
</evidence>
<keyword evidence="3" id="KW-0812">Transmembrane</keyword>
<dbReference type="InterPro" id="IPR004147">
    <property type="entry name" value="ABC1_dom"/>
</dbReference>
<dbReference type="STRING" id="236234.A0A1J9RH57"/>
<keyword evidence="6" id="KW-1185">Reference proteome</keyword>
<evidence type="ECO:0000256" key="3">
    <source>
        <dbReference type="SAM" id="Phobius"/>
    </source>
</evidence>
<gene>
    <name evidence="5" type="ORF">BKCO1_2000318</name>
</gene>
<name>A0A1J9RH57_9PEZI</name>
<dbReference type="InterPro" id="IPR011009">
    <property type="entry name" value="Kinase-like_dom_sf"/>
</dbReference>
<dbReference type="PANTHER" id="PTHR45890:SF1">
    <property type="entry name" value="AARF DOMAIN CONTAINING KINASE 2"/>
    <property type="match status" value="1"/>
</dbReference>
<feature type="region of interest" description="Disordered" evidence="2">
    <location>
        <begin position="36"/>
        <end position="58"/>
    </location>
</feature>
<keyword evidence="3" id="KW-1133">Transmembrane helix</keyword>
<dbReference type="Pfam" id="PF03109">
    <property type="entry name" value="ABC1"/>
    <property type="match status" value="2"/>
</dbReference>
<evidence type="ECO:0000256" key="1">
    <source>
        <dbReference type="ARBA" id="ARBA00009670"/>
    </source>
</evidence>
<feature type="domain" description="ABC1 atypical kinase-like" evidence="4">
    <location>
        <begin position="206"/>
        <end position="258"/>
    </location>
</feature>
<comment type="similarity">
    <text evidence="1">Belongs to the protein kinase superfamily. ADCK protein kinase family.</text>
</comment>
<evidence type="ECO:0000313" key="5">
    <source>
        <dbReference type="EMBL" id="OJD39936.1"/>
    </source>
</evidence>
<feature type="compositionally biased region" description="Polar residues" evidence="2">
    <location>
        <begin position="36"/>
        <end position="53"/>
    </location>
</feature>
<dbReference type="AlphaFoldDB" id="A0A1J9RH57"/>
<dbReference type="GO" id="GO:0005739">
    <property type="term" value="C:mitochondrion"/>
    <property type="evidence" value="ECO:0007669"/>
    <property type="project" value="TreeGrafter"/>
</dbReference>
<dbReference type="CDD" id="cd13971">
    <property type="entry name" value="ADCK2-like"/>
    <property type="match status" value="1"/>
</dbReference>
<dbReference type="EMBL" id="MNUE01000002">
    <property type="protein sequence ID" value="OJD39936.1"/>
    <property type="molecule type" value="Genomic_DNA"/>
</dbReference>
<sequence length="686" mass="77833">MRTVLLHGRQCLRPHLRAGQPAAAVSSAFARSGIRQSARTPFSSRPTGRTYSSLARAPPHSRFGGRTLLFASAALSPGAFVALSQQSNDEDERTGEQLMLEASRAELRSQVPKVIENSKGFRKGVYFFFNKYIWEPLATGLRFVHLVVIFVPVIMTVPAIWIGHRVADRDNERRGTLWWYAFLLGQWAASRTDIFPTELCKYLSSLHSNAPAHSLHDTKRIVSRAFDGRKFEDIFEEFDEKPLGVGAIAQVYKAKLKPEITAPVASDVDEPQNLRQVLKKNVGATLKSTPHRIPSSYVAIKVLHPHIEKVVRRDLRIMMFFANVINAIPTMEWLSFPDEVKQFSEMMRLQLDLRIEGANLTIFRRNFKERTTAWFPFPYNEYTTRQVLVEEFAHGIALEDLLQNGGGVYRKEIADEGLNAFLHMVLIDNFIHADLHPGNIMVRFYKPETPDIPHFKIKKTPEAVNNSTDVTEEVLQRLRPLKGQLKEWNSELQQIDNEGYRPQLIFIDTGLVTELNEKNRANFLDLFKAVAEFDGYKSGHLMVERCRQPEAVLDKEVFALKMQHLVLGVKSRTFALGNIKIGDILNEVLTMVRNHHVRLEGDFVNVVLSILLLEGIGRQLDPDMDLFAGALPILRQLGTQGGRGMVRNADFSMLKVWVGLEARSWLRASVESVEACVKYDLLSPNI</sequence>
<keyword evidence="3" id="KW-0472">Membrane</keyword>
<dbReference type="InterPro" id="IPR052402">
    <property type="entry name" value="ADCK_kinase"/>
</dbReference>
<dbReference type="GeneID" id="31012787"/>
<feature type="domain" description="ABC1 atypical kinase-like" evidence="4">
    <location>
        <begin position="296"/>
        <end position="443"/>
    </location>
</feature>
<feature type="transmembrane region" description="Helical" evidence="3">
    <location>
        <begin position="143"/>
        <end position="164"/>
    </location>
</feature>
<evidence type="ECO:0000313" key="6">
    <source>
        <dbReference type="Proteomes" id="UP000183809"/>
    </source>
</evidence>
<dbReference type="SUPFAM" id="SSF56112">
    <property type="entry name" value="Protein kinase-like (PK-like)"/>
    <property type="match status" value="1"/>
</dbReference>
<dbReference type="PANTHER" id="PTHR45890">
    <property type="entry name" value="AARF DOMAIN CONTAINING KINASE 2 (PREDICTED)"/>
    <property type="match status" value="1"/>
</dbReference>
<comment type="caution">
    <text evidence="5">The sequence shown here is derived from an EMBL/GenBank/DDBJ whole genome shotgun (WGS) entry which is preliminary data.</text>
</comment>
<reference evidence="5 6" key="1">
    <citation type="submission" date="2016-10" db="EMBL/GenBank/DDBJ databases">
        <title>Proteomics and genomics reveal pathogen-plant mechanisms compatible with a hemibiotrophic lifestyle of Diplodia corticola.</title>
        <authorList>
            <person name="Fernandes I."/>
            <person name="De Jonge R."/>
            <person name="Van De Peer Y."/>
            <person name="Devreese B."/>
            <person name="Alves A."/>
            <person name="Esteves A.C."/>
        </authorList>
    </citation>
    <scope>NUCLEOTIDE SEQUENCE [LARGE SCALE GENOMIC DNA]</scope>
    <source>
        <strain evidence="5 6">CBS 112549</strain>
    </source>
</reference>